<keyword evidence="2" id="KW-0472">Membrane</keyword>
<feature type="compositionally biased region" description="Low complexity" evidence="1">
    <location>
        <begin position="101"/>
        <end position="114"/>
    </location>
</feature>
<sequence length="582" mass="64477">MLSSVVSLSSSSKGFVGLFYIGAQFTLSTVLAGVKNTLSATRTTEIILLPTKCDLSNGTLSNPYVAAMGYATVISATLFFILRAKGFNPPPPTPPGPEYPVPSSSKISPDSVPSQNNRNGMGSEPPSPPPDPGSASADDTPRRNPWWLLLLLALAVGSYIYFTWSSDVDNLSGEIVSYLEQCVLGIWNGWIRVVSAISSAIIHIAQRCWKIAKFLFLGLTTHGVCFIVFAILGRSRRYIARSKFIDLPFIYLGLLGAIFSFILVGCFPLSRSCIWLEYYNGYRAGNYPDVRRINWLASRLSSHLSSLVVSDHQISVIVGGILLVHTIAMFLRGAFLTRSNYTSTVKTMRRRLSRPQFFLHVGLSLSHAIFLCVWALVDAAEKQYSRLNPTVKQHLWQFFSCPKSKASTRVTFLVLSQRYQQWKSAQIEDLYMLLPEFMSTLMAILKASLKICGNTSLAQKLPSHSTVTSILYPWFPRFPMPAEHQNVVVFGKTFGPVFRDTFGPWVDNYLSYKLSRTTVVAGLACSVRHLPASRSTYTYYTSAGLAQVVQRHIPTSSANASLRLIPLLVLLKSSNDIYPSAV</sequence>
<feature type="transmembrane region" description="Helical" evidence="2">
    <location>
        <begin position="314"/>
        <end position="336"/>
    </location>
</feature>
<dbReference type="AlphaFoldDB" id="A0AAD7JW81"/>
<protein>
    <submittedName>
        <fullName evidence="3">Uncharacterized protein</fullName>
    </submittedName>
</protein>
<feature type="transmembrane region" description="Helical" evidence="2">
    <location>
        <begin position="146"/>
        <end position="164"/>
    </location>
</feature>
<keyword evidence="2" id="KW-1133">Transmembrane helix</keyword>
<feature type="transmembrane region" description="Helical" evidence="2">
    <location>
        <begin position="357"/>
        <end position="377"/>
    </location>
</feature>
<evidence type="ECO:0000256" key="1">
    <source>
        <dbReference type="SAM" id="MobiDB-lite"/>
    </source>
</evidence>
<reference evidence="3" key="1">
    <citation type="submission" date="2023-03" db="EMBL/GenBank/DDBJ databases">
        <title>Massive genome expansion in bonnet fungi (Mycena s.s.) driven by repeated elements and novel gene families across ecological guilds.</title>
        <authorList>
            <consortium name="Lawrence Berkeley National Laboratory"/>
            <person name="Harder C.B."/>
            <person name="Miyauchi S."/>
            <person name="Viragh M."/>
            <person name="Kuo A."/>
            <person name="Thoen E."/>
            <person name="Andreopoulos B."/>
            <person name="Lu D."/>
            <person name="Skrede I."/>
            <person name="Drula E."/>
            <person name="Henrissat B."/>
            <person name="Morin E."/>
            <person name="Kohler A."/>
            <person name="Barry K."/>
            <person name="LaButti K."/>
            <person name="Morin E."/>
            <person name="Salamov A."/>
            <person name="Lipzen A."/>
            <person name="Mereny Z."/>
            <person name="Hegedus B."/>
            <person name="Baldrian P."/>
            <person name="Stursova M."/>
            <person name="Weitz H."/>
            <person name="Taylor A."/>
            <person name="Grigoriev I.V."/>
            <person name="Nagy L.G."/>
            <person name="Martin F."/>
            <person name="Kauserud H."/>
        </authorList>
    </citation>
    <scope>NUCLEOTIDE SEQUENCE</scope>
    <source>
        <strain evidence="3">CBHHK182m</strain>
    </source>
</reference>
<keyword evidence="2" id="KW-0812">Transmembrane</keyword>
<organism evidence="3 4">
    <name type="scientific">Mycena metata</name>
    <dbReference type="NCBI Taxonomy" id="1033252"/>
    <lineage>
        <taxon>Eukaryota</taxon>
        <taxon>Fungi</taxon>
        <taxon>Dikarya</taxon>
        <taxon>Basidiomycota</taxon>
        <taxon>Agaricomycotina</taxon>
        <taxon>Agaricomycetes</taxon>
        <taxon>Agaricomycetidae</taxon>
        <taxon>Agaricales</taxon>
        <taxon>Marasmiineae</taxon>
        <taxon>Mycenaceae</taxon>
        <taxon>Mycena</taxon>
    </lineage>
</organism>
<feature type="compositionally biased region" description="Pro residues" evidence="1">
    <location>
        <begin position="91"/>
        <end position="100"/>
    </location>
</feature>
<name>A0AAD7JW81_9AGAR</name>
<feature type="transmembrane region" description="Helical" evidence="2">
    <location>
        <begin position="64"/>
        <end position="82"/>
    </location>
</feature>
<evidence type="ECO:0000256" key="2">
    <source>
        <dbReference type="SAM" id="Phobius"/>
    </source>
</evidence>
<keyword evidence="4" id="KW-1185">Reference proteome</keyword>
<feature type="transmembrane region" description="Helical" evidence="2">
    <location>
        <begin position="15"/>
        <end position="34"/>
    </location>
</feature>
<comment type="caution">
    <text evidence="3">The sequence shown here is derived from an EMBL/GenBank/DDBJ whole genome shotgun (WGS) entry which is preliminary data.</text>
</comment>
<evidence type="ECO:0000313" key="4">
    <source>
        <dbReference type="Proteomes" id="UP001215598"/>
    </source>
</evidence>
<dbReference type="Proteomes" id="UP001215598">
    <property type="component" value="Unassembled WGS sequence"/>
</dbReference>
<proteinExistence type="predicted"/>
<feature type="transmembrane region" description="Helical" evidence="2">
    <location>
        <begin position="185"/>
        <end position="205"/>
    </location>
</feature>
<evidence type="ECO:0000313" key="3">
    <source>
        <dbReference type="EMBL" id="KAJ7773099.1"/>
    </source>
</evidence>
<accession>A0AAD7JW81</accession>
<feature type="transmembrane region" description="Helical" evidence="2">
    <location>
        <begin position="211"/>
        <end position="232"/>
    </location>
</feature>
<feature type="transmembrane region" description="Helical" evidence="2">
    <location>
        <begin position="244"/>
        <end position="270"/>
    </location>
</feature>
<dbReference type="EMBL" id="JARKIB010000013">
    <property type="protein sequence ID" value="KAJ7773099.1"/>
    <property type="molecule type" value="Genomic_DNA"/>
</dbReference>
<gene>
    <name evidence="3" type="ORF">B0H16DRAFT_1714010</name>
</gene>
<feature type="region of interest" description="Disordered" evidence="1">
    <location>
        <begin position="91"/>
        <end position="139"/>
    </location>
</feature>